<name>A0A645IFZ8_9ZZZZ</name>
<protein>
    <submittedName>
        <fullName evidence="1">Uncharacterized protein</fullName>
    </submittedName>
</protein>
<reference evidence="1" key="1">
    <citation type="submission" date="2019-08" db="EMBL/GenBank/DDBJ databases">
        <authorList>
            <person name="Kucharzyk K."/>
            <person name="Murdoch R.W."/>
            <person name="Higgins S."/>
            <person name="Loffler F."/>
        </authorList>
    </citation>
    <scope>NUCLEOTIDE SEQUENCE</scope>
</reference>
<dbReference type="AlphaFoldDB" id="A0A645IFZ8"/>
<comment type="caution">
    <text evidence="1">The sequence shown here is derived from an EMBL/GenBank/DDBJ whole genome shotgun (WGS) entry which is preliminary data.</text>
</comment>
<evidence type="ECO:0000313" key="1">
    <source>
        <dbReference type="EMBL" id="MPN50217.1"/>
    </source>
</evidence>
<proteinExistence type="predicted"/>
<dbReference type="EMBL" id="VSSQ01114183">
    <property type="protein sequence ID" value="MPN50217.1"/>
    <property type="molecule type" value="Genomic_DNA"/>
</dbReference>
<sequence length="103" mass="11336">MVECELQIYSDASLSTLITTAKFNFTCRPAMLSADALVSTQELPMLRTLMDQVETLRQEALLVTTQAQEAAAACENLITDKVTTFSVRRYAEVAQEPEEGGES</sequence>
<organism evidence="1">
    <name type="scientific">bioreactor metagenome</name>
    <dbReference type="NCBI Taxonomy" id="1076179"/>
    <lineage>
        <taxon>unclassified sequences</taxon>
        <taxon>metagenomes</taxon>
        <taxon>ecological metagenomes</taxon>
    </lineage>
</organism>
<accession>A0A645IFZ8</accession>
<gene>
    <name evidence="1" type="ORF">SDC9_197843</name>
</gene>